<organism evidence="2 3">
    <name type="scientific">Akanthomyces muscarius</name>
    <name type="common">Entomopathogenic fungus</name>
    <name type="synonym">Lecanicillium muscarium</name>
    <dbReference type="NCBI Taxonomy" id="2231603"/>
    <lineage>
        <taxon>Eukaryota</taxon>
        <taxon>Fungi</taxon>
        <taxon>Dikarya</taxon>
        <taxon>Ascomycota</taxon>
        <taxon>Pezizomycotina</taxon>
        <taxon>Sordariomycetes</taxon>
        <taxon>Hypocreomycetidae</taxon>
        <taxon>Hypocreales</taxon>
        <taxon>Cordycipitaceae</taxon>
        <taxon>Akanthomyces</taxon>
    </lineage>
</organism>
<dbReference type="Proteomes" id="UP001144673">
    <property type="component" value="Chromosome 4"/>
</dbReference>
<dbReference type="PANTHER" id="PTHR21310">
    <property type="entry name" value="AMINOGLYCOSIDE PHOSPHOTRANSFERASE-RELATED-RELATED"/>
    <property type="match status" value="1"/>
</dbReference>
<dbReference type="KEGG" id="amus:LMH87_011279"/>
<dbReference type="EMBL" id="JAJHUN010000009">
    <property type="protein sequence ID" value="KAJ4150533.1"/>
    <property type="molecule type" value="Genomic_DNA"/>
</dbReference>
<protein>
    <recommendedName>
        <fullName evidence="1">Aminoglycoside phosphotransferase domain-containing protein</fullName>
    </recommendedName>
</protein>
<sequence>MSKVQHFNDAIIEHSVHRQRDEFITQLQNRENDILRLAATKCGKATAQFFQSEARGQYYARGSYNMSYFIEFTDGQRCVFRVPLRPSLAYCPRSKLECEVATIQHLSDCTTIPVPKVLAYCSDSGPDPLSTFVILDHIDGKLLSPAGFYDLSADDRIKLYKALADVYIQPRRQEFPSIGKLKMGEKGVYIGEKTASIEMNMMQLEGLDPKLFTTISCSANKPRVG</sequence>
<comment type="caution">
    <text evidence="2">The sequence shown here is derived from an EMBL/GenBank/DDBJ whole genome shotgun (WGS) entry which is preliminary data.</text>
</comment>
<dbReference type="InterPro" id="IPR051678">
    <property type="entry name" value="AGP_Transferase"/>
</dbReference>
<reference evidence="2" key="1">
    <citation type="journal article" date="2023" name="Access Microbiol">
        <title>De-novo genome assembly for Akanthomyces muscarius, a biocontrol agent of insect agricultural pests.</title>
        <authorList>
            <person name="Erdos Z."/>
            <person name="Studholme D.J."/>
            <person name="Raymond B."/>
            <person name="Sharma M."/>
        </authorList>
    </citation>
    <scope>NUCLEOTIDE SEQUENCE</scope>
    <source>
        <strain evidence="2">Ve6</strain>
    </source>
</reference>
<dbReference type="Gene3D" id="3.30.200.20">
    <property type="entry name" value="Phosphorylase Kinase, domain 1"/>
    <property type="match status" value="1"/>
</dbReference>
<dbReference type="InterPro" id="IPR011009">
    <property type="entry name" value="Kinase-like_dom_sf"/>
</dbReference>
<evidence type="ECO:0000313" key="2">
    <source>
        <dbReference type="EMBL" id="KAJ4150533.1"/>
    </source>
</evidence>
<feature type="domain" description="Aminoglycoside phosphotransferase" evidence="1">
    <location>
        <begin position="60"/>
        <end position="166"/>
    </location>
</feature>
<proteinExistence type="predicted"/>
<keyword evidence="3" id="KW-1185">Reference proteome</keyword>
<dbReference type="SUPFAM" id="SSF56112">
    <property type="entry name" value="Protein kinase-like (PK-like)"/>
    <property type="match status" value="1"/>
</dbReference>
<evidence type="ECO:0000259" key="1">
    <source>
        <dbReference type="Pfam" id="PF01636"/>
    </source>
</evidence>
<gene>
    <name evidence="2" type="ORF">LMH87_011279</name>
</gene>
<dbReference type="PANTHER" id="PTHR21310:SF15">
    <property type="entry name" value="AMINOGLYCOSIDE PHOSPHOTRANSFERASE DOMAIN-CONTAINING PROTEIN"/>
    <property type="match status" value="1"/>
</dbReference>
<dbReference type="AlphaFoldDB" id="A0A9W8QBF4"/>
<accession>A0A9W8QBF4</accession>
<dbReference type="Pfam" id="PF01636">
    <property type="entry name" value="APH"/>
    <property type="match status" value="1"/>
</dbReference>
<evidence type="ECO:0000313" key="3">
    <source>
        <dbReference type="Proteomes" id="UP001144673"/>
    </source>
</evidence>
<name>A0A9W8QBF4_AKAMU</name>
<dbReference type="RefSeq" id="XP_056052247.1">
    <property type="nucleotide sequence ID" value="XM_056200393.1"/>
</dbReference>
<dbReference type="GeneID" id="80898438"/>
<dbReference type="InterPro" id="IPR002575">
    <property type="entry name" value="Aminoglycoside_PTrfase"/>
</dbReference>